<gene>
    <name evidence="4" type="primary">mqnA</name>
    <name evidence="5" type="ORF">B0I18_11340</name>
</gene>
<dbReference type="AlphaFoldDB" id="A0A2P8CVM9"/>
<evidence type="ECO:0000256" key="3">
    <source>
        <dbReference type="ARBA" id="ARBA00023239"/>
    </source>
</evidence>
<dbReference type="EC" id="4.2.1.151" evidence="4"/>
<dbReference type="PANTHER" id="PTHR37690">
    <property type="entry name" value="CHORISMATE DEHYDRATASE"/>
    <property type="match status" value="1"/>
</dbReference>
<dbReference type="SUPFAM" id="SSF53850">
    <property type="entry name" value="Periplasmic binding protein-like II"/>
    <property type="match status" value="1"/>
</dbReference>
<reference evidence="5 6" key="1">
    <citation type="submission" date="2018-03" db="EMBL/GenBank/DDBJ databases">
        <title>Genomic Encyclopedia of Type Strains, Phase III (KMG-III): the genomes of soil and plant-associated and newly described type strains.</title>
        <authorList>
            <person name="Whitman W."/>
        </authorList>
    </citation>
    <scope>NUCLEOTIDE SEQUENCE [LARGE SCALE GENOMIC DNA]</scope>
    <source>
        <strain evidence="5 6">CGMCC 1.12700</strain>
    </source>
</reference>
<evidence type="ECO:0000256" key="1">
    <source>
        <dbReference type="ARBA" id="ARBA00004863"/>
    </source>
</evidence>
<dbReference type="GO" id="GO:0016836">
    <property type="term" value="F:hydro-lyase activity"/>
    <property type="evidence" value="ECO:0007669"/>
    <property type="project" value="UniProtKB-UniRule"/>
</dbReference>
<evidence type="ECO:0000256" key="2">
    <source>
        <dbReference type="ARBA" id="ARBA00022428"/>
    </source>
</evidence>
<protein>
    <recommendedName>
        <fullName evidence="4">Chorismate dehydratase</fullName>
        <ecNumber evidence="4">4.2.1.151</ecNumber>
    </recommendedName>
    <alternativeName>
        <fullName evidence="4">Menaquinone biosynthetic enzyme MqnA</fullName>
    </alternativeName>
</protein>
<accession>A0A2P8CVM9</accession>
<comment type="caution">
    <text evidence="5">The sequence shown here is derived from an EMBL/GenBank/DDBJ whole genome shotgun (WGS) entry which is preliminary data.</text>
</comment>
<dbReference type="CDD" id="cd13634">
    <property type="entry name" value="PBP2_Sco4506"/>
    <property type="match status" value="1"/>
</dbReference>
<dbReference type="GO" id="GO:0009234">
    <property type="term" value="P:menaquinone biosynthetic process"/>
    <property type="evidence" value="ECO:0007669"/>
    <property type="project" value="UniProtKB-UniRule"/>
</dbReference>
<evidence type="ECO:0000256" key="4">
    <source>
        <dbReference type="HAMAP-Rule" id="MF_00995"/>
    </source>
</evidence>
<dbReference type="InterPro" id="IPR003773">
    <property type="entry name" value="Menaquinone_biosynth"/>
</dbReference>
<organism evidence="5 6">
    <name type="scientific">Taibaiella chishuiensis</name>
    <dbReference type="NCBI Taxonomy" id="1434707"/>
    <lineage>
        <taxon>Bacteria</taxon>
        <taxon>Pseudomonadati</taxon>
        <taxon>Bacteroidota</taxon>
        <taxon>Chitinophagia</taxon>
        <taxon>Chitinophagales</taxon>
        <taxon>Chitinophagaceae</taxon>
        <taxon>Taibaiella</taxon>
    </lineage>
</organism>
<comment type="pathway">
    <text evidence="1 4">Quinol/quinone metabolism; menaquinone biosynthesis.</text>
</comment>
<dbReference type="UniPathway" id="UPA00079"/>
<comment type="similarity">
    <text evidence="4">Belongs to the MqnA/MqnD family. MqnA subfamily.</text>
</comment>
<comment type="function">
    <text evidence="4">Catalyzes the dehydration of chorismate into 3-[(1-carboxyvinyl)oxy]benzoate, a step in the biosynthesis of menaquinone (MK, vitamin K2).</text>
</comment>
<evidence type="ECO:0000313" key="6">
    <source>
        <dbReference type="Proteomes" id="UP000240572"/>
    </source>
</evidence>
<keyword evidence="3 4" id="KW-0456">Lyase</keyword>
<dbReference type="RefSeq" id="WP_106525057.1">
    <property type="nucleotide sequence ID" value="NZ_PYGD01000013.1"/>
</dbReference>
<dbReference type="Pfam" id="PF02621">
    <property type="entry name" value="VitK2_biosynth"/>
    <property type="match status" value="1"/>
</dbReference>
<dbReference type="EMBL" id="PYGD01000013">
    <property type="protein sequence ID" value="PSK89028.1"/>
    <property type="molecule type" value="Genomic_DNA"/>
</dbReference>
<dbReference type="Proteomes" id="UP000240572">
    <property type="component" value="Unassembled WGS sequence"/>
</dbReference>
<dbReference type="OrthoDB" id="9810112at2"/>
<dbReference type="HAMAP" id="MF_00995">
    <property type="entry name" value="MqnA"/>
    <property type="match status" value="1"/>
</dbReference>
<dbReference type="InterPro" id="IPR030868">
    <property type="entry name" value="MqnA"/>
</dbReference>
<keyword evidence="6" id="KW-1185">Reference proteome</keyword>
<dbReference type="PANTHER" id="PTHR37690:SF1">
    <property type="entry name" value="CHORISMATE DEHYDRATASE"/>
    <property type="match status" value="1"/>
</dbReference>
<evidence type="ECO:0000313" key="5">
    <source>
        <dbReference type="EMBL" id="PSK89028.1"/>
    </source>
</evidence>
<name>A0A2P8CVM9_9BACT</name>
<dbReference type="Gene3D" id="3.40.190.10">
    <property type="entry name" value="Periplasmic binding protein-like II"/>
    <property type="match status" value="2"/>
</dbReference>
<keyword evidence="2 4" id="KW-0474">Menaquinone biosynthesis</keyword>
<comment type="catalytic activity">
    <reaction evidence="4">
        <text>chorismate = 3-[(1-carboxyvinyl)-oxy]benzoate + H2O</text>
        <dbReference type="Rhea" id="RHEA:40051"/>
        <dbReference type="ChEBI" id="CHEBI:15377"/>
        <dbReference type="ChEBI" id="CHEBI:29748"/>
        <dbReference type="ChEBI" id="CHEBI:76981"/>
        <dbReference type="EC" id="4.2.1.151"/>
    </reaction>
</comment>
<proteinExistence type="inferred from homology"/>
<sequence>MNRKIKVSAVSYLNTKPLLYGIERHAVMQDMDLVLEYPSLIARHLQEDTTDIGLVPVAAIPSIPNARIISDYGIGADGKVASVCIFSKVPMEQIRQVYLDYQSRTSVRLAQVLLRHYWKQDVEFLQAPENYIDLVSGTTAAVIIGDRALEQLGNFAYIYDLAENWKAFTGLPFIFAAWVANKELPESFIRQFNEANAAGLEHLDEVIAENPYPAYDLNVYYRENILYYLDETKKQGLARFLEYLKEPAII</sequence>